<dbReference type="Pfam" id="PF09339">
    <property type="entry name" value="HTH_IclR"/>
    <property type="match status" value="1"/>
</dbReference>
<keyword evidence="1" id="KW-0805">Transcription regulation</keyword>
<comment type="caution">
    <text evidence="6">The sequence shown here is derived from an EMBL/GenBank/DDBJ whole genome shotgun (WGS) entry which is preliminary data.</text>
</comment>
<keyword evidence="7" id="KW-1185">Reference proteome</keyword>
<protein>
    <submittedName>
        <fullName evidence="6">IclR family transcriptional regulator</fullName>
    </submittedName>
</protein>
<dbReference type="RefSeq" id="WP_169395886.1">
    <property type="nucleotide sequence ID" value="NZ_BAAAJH010000013.1"/>
</dbReference>
<accession>A0ABX1RDE2</accession>
<dbReference type="SMART" id="SM00346">
    <property type="entry name" value="HTH_ICLR"/>
    <property type="match status" value="1"/>
</dbReference>
<dbReference type="PANTHER" id="PTHR30136">
    <property type="entry name" value="HELIX-TURN-HELIX TRANSCRIPTIONAL REGULATOR, ICLR FAMILY"/>
    <property type="match status" value="1"/>
</dbReference>
<evidence type="ECO:0000313" key="6">
    <source>
        <dbReference type="EMBL" id="NMH77811.1"/>
    </source>
</evidence>
<evidence type="ECO:0000256" key="2">
    <source>
        <dbReference type="ARBA" id="ARBA00023125"/>
    </source>
</evidence>
<proteinExistence type="predicted"/>
<dbReference type="PROSITE" id="PS51078">
    <property type="entry name" value="ICLR_ED"/>
    <property type="match status" value="1"/>
</dbReference>
<sequence length="258" mass="27458">MPPSTEAGLSSVERALRMLEAVAEGPPLGATELAARLTTSKATAFRLARTLQANGYLEQLEDSRYRLGSRCLIPGARASSEIDLRHELREAVEDLHARTQETVLLTVLAGRFAVCLDSIPSTHPVVTVAQIGTVWPPHAVAGGLAILAADDELRDEYLAGPLTSHSPDTITDPSALRKVLVEAREAGYAVNHSYLRPGVCAVGAAVRKPSGEAVAALSVMLPELRLRVTGVETLSRVVRAVADRASHRLGRRPTTQAG</sequence>
<dbReference type="PANTHER" id="PTHR30136:SF24">
    <property type="entry name" value="HTH-TYPE TRANSCRIPTIONAL REPRESSOR ALLR"/>
    <property type="match status" value="1"/>
</dbReference>
<evidence type="ECO:0000259" key="5">
    <source>
        <dbReference type="PROSITE" id="PS51078"/>
    </source>
</evidence>
<keyword evidence="2" id="KW-0238">DNA-binding</keyword>
<dbReference type="PROSITE" id="PS51077">
    <property type="entry name" value="HTH_ICLR"/>
    <property type="match status" value="1"/>
</dbReference>
<dbReference type="EMBL" id="JAAXKY010000030">
    <property type="protein sequence ID" value="NMH77811.1"/>
    <property type="molecule type" value="Genomic_DNA"/>
</dbReference>
<dbReference type="Proteomes" id="UP001296706">
    <property type="component" value="Unassembled WGS sequence"/>
</dbReference>
<dbReference type="Gene3D" id="3.30.450.40">
    <property type="match status" value="1"/>
</dbReference>
<keyword evidence="3" id="KW-0804">Transcription</keyword>
<evidence type="ECO:0000256" key="3">
    <source>
        <dbReference type="ARBA" id="ARBA00023163"/>
    </source>
</evidence>
<dbReference type="SUPFAM" id="SSF55781">
    <property type="entry name" value="GAF domain-like"/>
    <property type="match status" value="1"/>
</dbReference>
<organism evidence="6 7">
    <name type="scientific">Pseudonocardia xinjiangensis</name>
    <dbReference type="NCBI Taxonomy" id="75289"/>
    <lineage>
        <taxon>Bacteria</taxon>
        <taxon>Bacillati</taxon>
        <taxon>Actinomycetota</taxon>
        <taxon>Actinomycetes</taxon>
        <taxon>Pseudonocardiales</taxon>
        <taxon>Pseudonocardiaceae</taxon>
        <taxon>Pseudonocardia</taxon>
    </lineage>
</organism>
<dbReference type="InterPro" id="IPR014757">
    <property type="entry name" value="Tscrpt_reg_IclR_C"/>
</dbReference>
<dbReference type="InterPro" id="IPR036388">
    <property type="entry name" value="WH-like_DNA-bd_sf"/>
</dbReference>
<feature type="domain" description="IclR-ED" evidence="5">
    <location>
        <begin position="70"/>
        <end position="251"/>
    </location>
</feature>
<dbReference type="InterPro" id="IPR005471">
    <property type="entry name" value="Tscrpt_reg_IclR_N"/>
</dbReference>
<feature type="domain" description="HTH iclR-type" evidence="4">
    <location>
        <begin position="9"/>
        <end position="69"/>
    </location>
</feature>
<dbReference type="SUPFAM" id="SSF46785">
    <property type="entry name" value="Winged helix' DNA-binding domain"/>
    <property type="match status" value="1"/>
</dbReference>
<dbReference type="Pfam" id="PF01614">
    <property type="entry name" value="IclR_C"/>
    <property type="match status" value="1"/>
</dbReference>
<dbReference type="InterPro" id="IPR029016">
    <property type="entry name" value="GAF-like_dom_sf"/>
</dbReference>
<dbReference type="Gene3D" id="1.10.10.10">
    <property type="entry name" value="Winged helix-like DNA-binding domain superfamily/Winged helix DNA-binding domain"/>
    <property type="match status" value="1"/>
</dbReference>
<dbReference type="InterPro" id="IPR050707">
    <property type="entry name" value="HTH_MetabolicPath_Reg"/>
</dbReference>
<name>A0ABX1RDE2_9PSEU</name>
<dbReference type="InterPro" id="IPR036390">
    <property type="entry name" value="WH_DNA-bd_sf"/>
</dbReference>
<evidence type="ECO:0000256" key="1">
    <source>
        <dbReference type="ARBA" id="ARBA00023015"/>
    </source>
</evidence>
<evidence type="ECO:0000259" key="4">
    <source>
        <dbReference type="PROSITE" id="PS51077"/>
    </source>
</evidence>
<evidence type="ECO:0000313" key="7">
    <source>
        <dbReference type="Proteomes" id="UP001296706"/>
    </source>
</evidence>
<gene>
    <name evidence="6" type="ORF">HF577_12050</name>
</gene>
<reference evidence="6 7" key="1">
    <citation type="submission" date="2020-04" db="EMBL/GenBank/DDBJ databases">
        <authorList>
            <person name="Klaysubun C."/>
            <person name="Duangmal K."/>
            <person name="Lipun K."/>
        </authorList>
    </citation>
    <scope>NUCLEOTIDE SEQUENCE [LARGE SCALE GENOMIC DNA]</scope>
    <source>
        <strain evidence="6 7">JCM 11839</strain>
    </source>
</reference>